<reference evidence="1 2" key="1">
    <citation type="submission" date="2019-06" db="EMBL/GenBank/DDBJ databases">
        <title>Genomic insights into carbon and energy metabolism of Deferribacter autotrophicus revealed new metabolic traits in the phylum Deferribacteres.</title>
        <authorList>
            <person name="Slobodkin A.I."/>
            <person name="Slobodkina G.B."/>
            <person name="Allioux M."/>
            <person name="Alain K."/>
            <person name="Jebbar M."/>
            <person name="Shadrin V."/>
            <person name="Kublanov I.V."/>
            <person name="Toshchakov S.V."/>
            <person name="Bonch-Osmolovskaya E.A."/>
        </authorList>
    </citation>
    <scope>NUCLEOTIDE SEQUENCE [LARGE SCALE GENOMIC DNA]</scope>
    <source>
        <strain evidence="1 2">SL50</strain>
    </source>
</reference>
<keyword evidence="2" id="KW-1185">Reference proteome</keyword>
<accession>A0A5A8F2B6</accession>
<gene>
    <name evidence="1" type="ORF">FHQ18_06705</name>
</gene>
<evidence type="ECO:0000313" key="2">
    <source>
        <dbReference type="Proteomes" id="UP000322876"/>
    </source>
</evidence>
<comment type="caution">
    <text evidence="1">The sequence shown here is derived from an EMBL/GenBank/DDBJ whole genome shotgun (WGS) entry which is preliminary data.</text>
</comment>
<dbReference type="AlphaFoldDB" id="A0A5A8F2B6"/>
<proteinExistence type="predicted"/>
<dbReference type="EMBL" id="VFJB01000005">
    <property type="protein sequence ID" value="KAA0258082.1"/>
    <property type="molecule type" value="Genomic_DNA"/>
</dbReference>
<dbReference type="Pfam" id="PF20095">
    <property type="entry name" value="DUF6485"/>
    <property type="match status" value="1"/>
</dbReference>
<name>A0A5A8F2B6_9BACT</name>
<evidence type="ECO:0008006" key="3">
    <source>
        <dbReference type="Google" id="ProtNLM"/>
    </source>
</evidence>
<dbReference type="RefSeq" id="WP_149266403.1">
    <property type="nucleotide sequence ID" value="NZ_VFJB01000005.1"/>
</dbReference>
<dbReference type="OrthoDB" id="9800443at2"/>
<sequence length="66" mass="7659">MECKAHKIAEKCPCTWMSCSKRGRCCDCIAYHRERDELPACYFSPEAEKTYDRSFVNFAKDKGLIS</sequence>
<evidence type="ECO:0000313" key="1">
    <source>
        <dbReference type="EMBL" id="KAA0258082.1"/>
    </source>
</evidence>
<protein>
    <recommendedName>
        <fullName evidence="3">Cytosolic protein</fullName>
    </recommendedName>
</protein>
<dbReference type="Proteomes" id="UP000322876">
    <property type="component" value="Unassembled WGS sequence"/>
</dbReference>
<organism evidence="1 2">
    <name type="scientific">Deferribacter autotrophicus</name>
    <dbReference type="NCBI Taxonomy" id="500465"/>
    <lineage>
        <taxon>Bacteria</taxon>
        <taxon>Pseudomonadati</taxon>
        <taxon>Deferribacterota</taxon>
        <taxon>Deferribacteres</taxon>
        <taxon>Deferribacterales</taxon>
        <taxon>Deferribacteraceae</taxon>
        <taxon>Deferribacter</taxon>
    </lineage>
</organism>